<comment type="caution">
    <text evidence="1">The sequence shown here is derived from an EMBL/GenBank/DDBJ whole genome shotgun (WGS) entry which is preliminary data.</text>
</comment>
<evidence type="ECO:0000313" key="2">
    <source>
        <dbReference type="Proteomes" id="UP000031967"/>
    </source>
</evidence>
<dbReference type="InterPro" id="IPR036249">
    <property type="entry name" value="Thioredoxin-like_sf"/>
</dbReference>
<name>A0ABR5AJR9_9BACL</name>
<evidence type="ECO:0008006" key="3">
    <source>
        <dbReference type="Google" id="ProtNLM"/>
    </source>
</evidence>
<proteinExistence type="predicted"/>
<organism evidence="1 2">
    <name type="scientific">Gordoniibacillus kamchatkensis</name>
    <dbReference type="NCBI Taxonomy" id="1590651"/>
    <lineage>
        <taxon>Bacteria</taxon>
        <taxon>Bacillati</taxon>
        <taxon>Bacillota</taxon>
        <taxon>Bacilli</taxon>
        <taxon>Bacillales</taxon>
        <taxon>Paenibacillaceae</taxon>
        <taxon>Gordoniibacillus</taxon>
    </lineage>
</organism>
<gene>
    <name evidence="1" type="ORF">SD70_12665</name>
</gene>
<dbReference type="Proteomes" id="UP000031967">
    <property type="component" value="Unassembled WGS sequence"/>
</dbReference>
<dbReference type="SUPFAM" id="SSF52833">
    <property type="entry name" value="Thioredoxin-like"/>
    <property type="match status" value="1"/>
</dbReference>
<accession>A0ABR5AJR9</accession>
<evidence type="ECO:0000313" key="1">
    <source>
        <dbReference type="EMBL" id="KIL40587.1"/>
    </source>
</evidence>
<protein>
    <recommendedName>
        <fullName evidence="3">Cobalamin biosynthesis protein</fullName>
    </recommendedName>
</protein>
<keyword evidence="2" id="KW-1185">Reference proteome</keyword>
<dbReference type="CDD" id="cd02980">
    <property type="entry name" value="TRX_Fd_family"/>
    <property type="match status" value="1"/>
</dbReference>
<sequence>MTTWNLTGTRHHVFMCNGSTCMRNGAEDVTQAIRNEITANGADSIIHTTRTRCQGRCEDTCVVTVYPEGAWFKAVTPELGRRIVSEHLLQGEPLREHMSFSYSDMLVPTGSSVVGIPKKPAKS</sequence>
<dbReference type="Gene3D" id="3.40.30.10">
    <property type="entry name" value="Glutaredoxin"/>
    <property type="match status" value="1"/>
</dbReference>
<dbReference type="EMBL" id="JXAK01000019">
    <property type="protein sequence ID" value="KIL40587.1"/>
    <property type="molecule type" value="Genomic_DNA"/>
</dbReference>
<reference evidence="1 2" key="1">
    <citation type="submission" date="2014-12" db="EMBL/GenBank/DDBJ databases">
        <title>Draft genome sequence of Paenibacillus kamchatkensis strain B-2647.</title>
        <authorList>
            <person name="Karlyshev A.V."/>
            <person name="Kudryashova E.B."/>
        </authorList>
    </citation>
    <scope>NUCLEOTIDE SEQUENCE [LARGE SCALE GENOMIC DNA]</scope>
    <source>
        <strain evidence="1 2">VKM B-2647</strain>
    </source>
</reference>
<dbReference type="RefSeq" id="WP_041047920.1">
    <property type="nucleotide sequence ID" value="NZ_JXAK01000019.1"/>
</dbReference>
<dbReference type="Pfam" id="PF01257">
    <property type="entry name" value="2Fe-2S_thioredx"/>
    <property type="match status" value="1"/>
</dbReference>